<dbReference type="Proteomes" id="UP000248714">
    <property type="component" value="Unassembled WGS sequence"/>
</dbReference>
<comment type="caution">
    <text evidence="2">The sequence shown here is derived from an EMBL/GenBank/DDBJ whole genome shotgun (WGS) entry which is preliminary data.</text>
</comment>
<evidence type="ECO:0000313" key="2">
    <source>
        <dbReference type="EMBL" id="RAS59485.1"/>
    </source>
</evidence>
<dbReference type="RefSeq" id="WP_112231933.1">
    <property type="nucleotide sequence ID" value="NZ_QLTT01000014.1"/>
</dbReference>
<proteinExistence type="predicted"/>
<feature type="domain" description="DUF7715" evidence="1">
    <location>
        <begin position="5"/>
        <end position="128"/>
    </location>
</feature>
<dbReference type="Pfam" id="PF24831">
    <property type="entry name" value="DUF7715"/>
    <property type="match status" value="1"/>
</dbReference>
<name>A0ABX9DYB3_9PSEU</name>
<organism evidence="2 3">
    <name type="scientific">Lentzea atacamensis</name>
    <dbReference type="NCBI Taxonomy" id="531938"/>
    <lineage>
        <taxon>Bacteria</taxon>
        <taxon>Bacillati</taxon>
        <taxon>Actinomycetota</taxon>
        <taxon>Actinomycetes</taxon>
        <taxon>Pseudonocardiales</taxon>
        <taxon>Pseudonocardiaceae</taxon>
        <taxon>Lentzea</taxon>
    </lineage>
</organism>
<dbReference type="EMBL" id="QLTT01000014">
    <property type="protein sequence ID" value="RAS59485.1"/>
    <property type="molecule type" value="Genomic_DNA"/>
</dbReference>
<keyword evidence="3" id="KW-1185">Reference proteome</keyword>
<evidence type="ECO:0000259" key="1">
    <source>
        <dbReference type="Pfam" id="PF24831"/>
    </source>
</evidence>
<evidence type="ECO:0000313" key="3">
    <source>
        <dbReference type="Proteomes" id="UP000248714"/>
    </source>
</evidence>
<sequence length="137" mass="14982">MSPLAVLVATTRTQGLHGDDFIGCSPDELVDITSSCDNPDPDRACRCCRAFTGLDTRQPTSTAEVVEREMTWSDYVVAHHTSLLRAGLPDNRTVRDWAYQAARDIARIAGAFPVGTVVERRGDDIHERPPVTTAATQ</sequence>
<gene>
    <name evidence="2" type="ORF">C8D87_11497</name>
</gene>
<dbReference type="InterPro" id="IPR056132">
    <property type="entry name" value="DUF7715"/>
</dbReference>
<accession>A0ABX9DYB3</accession>
<reference evidence="2 3" key="1">
    <citation type="submission" date="2018-06" db="EMBL/GenBank/DDBJ databases">
        <title>Genomic Encyclopedia of Type Strains, Phase IV (KMG-IV): sequencing the most valuable type-strain genomes for metagenomic binning, comparative biology and taxonomic classification.</title>
        <authorList>
            <person name="Goeker M."/>
        </authorList>
    </citation>
    <scope>NUCLEOTIDE SEQUENCE [LARGE SCALE GENOMIC DNA]</scope>
    <source>
        <strain evidence="2 3">DSM 45479</strain>
    </source>
</reference>
<protein>
    <recommendedName>
        <fullName evidence="1">DUF7715 domain-containing protein</fullName>
    </recommendedName>
</protein>